<keyword evidence="3" id="KW-1185">Reference proteome</keyword>
<organism evidence="2 3">
    <name type="scientific">Jimgerdemannia flammicorona</name>
    <dbReference type="NCBI Taxonomy" id="994334"/>
    <lineage>
        <taxon>Eukaryota</taxon>
        <taxon>Fungi</taxon>
        <taxon>Fungi incertae sedis</taxon>
        <taxon>Mucoromycota</taxon>
        <taxon>Mucoromycotina</taxon>
        <taxon>Endogonomycetes</taxon>
        <taxon>Endogonales</taxon>
        <taxon>Endogonaceae</taxon>
        <taxon>Jimgerdemannia</taxon>
    </lineage>
</organism>
<comment type="caution">
    <text evidence="2">The sequence shown here is derived from an EMBL/GenBank/DDBJ whole genome shotgun (WGS) entry which is preliminary data.</text>
</comment>
<reference evidence="2 3" key="1">
    <citation type="journal article" date="2018" name="New Phytol.">
        <title>Phylogenomics of Endogonaceae and evolution of mycorrhizas within Mucoromycota.</title>
        <authorList>
            <person name="Chang Y."/>
            <person name="Desiro A."/>
            <person name="Na H."/>
            <person name="Sandor L."/>
            <person name="Lipzen A."/>
            <person name="Clum A."/>
            <person name="Barry K."/>
            <person name="Grigoriev I.V."/>
            <person name="Martin F.M."/>
            <person name="Stajich J.E."/>
            <person name="Smith M.E."/>
            <person name="Bonito G."/>
            <person name="Spatafora J.W."/>
        </authorList>
    </citation>
    <scope>NUCLEOTIDE SEQUENCE [LARGE SCALE GENOMIC DNA]</scope>
    <source>
        <strain evidence="2 3">AD002</strain>
    </source>
</reference>
<protein>
    <submittedName>
        <fullName evidence="2">Uncharacterized protein</fullName>
    </submittedName>
</protein>
<dbReference type="AlphaFoldDB" id="A0A433PK79"/>
<evidence type="ECO:0000256" key="1">
    <source>
        <dbReference type="SAM" id="MobiDB-lite"/>
    </source>
</evidence>
<proteinExistence type="predicted"/>
<accession>A0A433PK79</accession>
<sequence>MEFGVCFALLPLGALQKGDGKGRHRAHHDPVHTEPEQFEEHGGIGGRPAGGRGRDGDRNVGGGDEEREV</sequence>
<name>A0A433PK79_9FUNG</name>
<evidence type="ECO:0000313" key="2">
    <source>
        <dbReference type="EMBL" id="RUS17860.1"/>
    </source>
</evidence>
<feature type="compositionally biased region" description="Basic and acidic residues" evidence="1">
    <location>
        <begin position="28"/>
        <end position="42"/>
    </location>
</feature>
<gene>
    <name evidence="2" type="ORF">BC938DRAFT_476140</name>
</gene>
<evidence type="ECO:0000313" key="3">
    <source>
        <dbReference type="Proteomes" id="UP000274822"/>
    </source>
</evidence>
<dbReference type="Proteomes" id="UP000274822">
    <property type="component" value="Unassembled WGS sequence"/>
</dbReference>
<feature type="region of interest" description="Disordered" evidence="1">
    <location>
        <begin position="16"/>
        <end position="69"/>
    </location>
</feature>
<dbReference type="EMBL" id="RBNJ01022705">
    <property type="protein sequence ID" value="RUS17860.1"/>
    <property type="molecule type" value="Genomic_DNA"/>
</dbReference>